<dbReference type="SMART" id="SM00647">
    <property type="entry name" value="IBR"/>
    <property type="match status" value="1"/>
</dbReference>
<dbReference type="GO" id="GO:0008270">
    <property type="term" value="F:zinc ion binding"/>
    <property type="evidence" value="ECO:0007669"/>
    <property type="project" value="UniProtKB-KW"/>
</dbReference>
<evidence type="ECO:0000259" key="5">
    <source>
        <dbReference type="SMART" id="SM00647"/>
    </source>
</evidence>
<dbReference type="InterPro" id="IPR031127">
    <property type="entry name" value="E3_UB_ligase_RBR"/>
</dbReference>
<proteinExistence type="predicted"/>
<dbReference type="GO" id="GO:0004842">
    <property type="term" value="F:ubiquitin-protein transferase activity"/>
    <property type="evidence" value="ECO:0007669"/>
    <property type="project" value="InterPro"/>
</dbReference>
<gene>
    <name evidence="6" type="ORF">AJ79_03757</name>
</gene>
<dbReference type="CDD" id="cd20335">
    <property type="entry name" value="BRcat_RBR"/>
    <property type="match status" value="1"/>
</dbReference>
<dbReference type="PANTHER" id="PTHR11685">
    <property type="entry name" value="RBR FAMILY RING FINGER AND IBR DOMAIN-CONTAINING"/>
    <property type="match status" value="1"/>
</dbReference>
<dbReference type="STRING" id="1447875.A0A2B7XWG0"/>
<keyword evidence="4" id="KW-0862">Zinc</keyword>
<evidence type="ECO:0000256" key="3">
    <source>
        <dbReference type="ARBA" id="ARBA00022786"/>
    </source>
</evidence>
<dbReference type="AlphaFoldDB" id="A0A2B7XWG0"/>
<dbReference type="InterPro" id="IPR002867">
    <property type="entry name" value="IBR_dom"/>
</dbReference>
<keyword evidence="1" id="KW-0479">Metal-binding</keyword>
<keyword evidence="3" id="KW-0833">Ubl conjugation pathway</keyword>
<sequence length="231" mass="24929">MSLVDESSCPPRCCKKVIPLSIVDGILGGELLSKFHIKCIENDDQNRTYCSNVTCSAYLPPATARDYAAKCGVCDQSTCILCKQPSHAGTCDEDKQESTFLATAKSKGWQNCFKCRRTIELETGCAGAERSFVTSAAKNGRHANAHSFPHTEPWKEKSATAIMLAGGIAGMDLTNASNAYSTSENLFWNADDVDSERALTADAPIAASISAKRGDVSGCLFIVQWRDIVPF</sequence>
<dbReference type="Proteomes" id="UP000223968">
    <property type="component" value="Unassembled WGS sequence"/>
</dbReference>
<comment type="caution">
    <text evidence="6">The sequence shown here is derived from an EMBL/GenBank/DDBJ whole genome shotgun (WGS) entry which is preliminary data.</text>
</comment>
<evidence type="ECO:0000313" key="7">
    <source>
        <dbReference type="Proteomes" id="UP000223968"/>
    </source>
</evidence>
<keyword evidence="7" id="KW-1185">Reference proteome</keyword>
<dbReference type="Pfam" id="PF01485">
    <property type="entry name" value="IBR"/>
    <property type="match status" value="1"/>
</dbReference>
<keyword evidence="2" id="KW-0863">Zinc-finger</keyword>
<evidence type="ECO:0000256" key="1">
    <source>
        <dbReference type="ARBA" id="ARBA00022723"/>
    </source>
</evidence>
<evidence type="ECO:0000313" key="6">
    <source>
        <dbReference type="EMBL" id="PGH13340.1"/>
    </source>
</evidence>
<evidence type="ECO:0000256" key="2">
    <source>
        <dbReference type="ARBA" id="ARBA00022771"/>
    </source>
</evidence>
<accession>A0A2B7XWG0</accession>
<organism evidence="6 7">
    <name type="scientific">Helicocarpus griseus UAMH5409</name>
    <dbReference type="NCBI Taxonomy" id="1447875"/>
    <lineage>
        <taxon>Eukaryota</taxon>
        <taxon>Fungi</taxon>
        <taxon>Dikarya</taxon>
        <taxon>Ascomycota</taxon>
        <taxon>Pezizomycotina</taxon>
        <taxon>Eurotiomycetes</taxon>
        <taxon>Eurotiomycetidae</taxon>
        <taxon>Onygenales</taxon>
        <taxon>Ajellomycetaceae</taxon>
        <taxon>Helicocarpus</taxon>
    </lineage>
</organism>
<dbReference type="EMBL" id="PDNB01000047">
    <property type="protein sequence ID" value="PGH13340.1"/>
    <property type="molecule type" value="Genomic_DNA"/>
</dbReference>
<reference evidence="6 7" key="1">
    <citation type="submission" date="2017-10" db="EMBL/GenBank/DDBJ databases">
        <title>Comparative genomics in systemic dimorphic fungi from Ajellomycetaceae.</title>
        <authorList>
            <person name="Munoz J.F."/>
            <person name="Mcewen J.G."/>
            <person name="Clay O.K."/>
            <person name="Cuomo C.A."/>
        </authorList>
    </citation>
    <scope>NUCLEOTIDE SEQUENCE [LARGE SCALE GENOMIC DNA]</scope>
    <source>
        <strain evidence="6 7">UAMH5409</strain>
    </source>
</reference>
<evidence type="ECO:0000256" key="4">
    <source>
        <dbReference type="ARBA" id="ARBA00022833"/>
    </source>
</evidence>
<dbReference type="OrthoDB" id="9977870at2759"/>
<feature type="domain" description="IBR" evidence="5">
    <location>
        <begin position="30"/>
        <end position="91"/>
    </location>
</feature>
<name>A0A2B7XWG0_9EURO</name>
<protein>
    <recommendedName>
        <fullName evidence="5">IBR domain-containing protein</fullName>
    </recommendedName>
</protein>
<dbReference type="GO" id="GO:0016567">
    <property type="term" value="P:protein ubiquitination"/>
    <property type="evidence" value="ECO:0007669"/>
    <property type="project" value="InterPro"/>
</dbReference>